<dbReference type="Gene3D" id="3.40.50.300">
    <property type="entry name" value="P-loop containing nucleotide triphosphate hydrolases"/>
    <property type="match status" value="1"/>
</dbReference>
<gene>
    <name evidence="3" type="ORF">PENARI_c001G03860</name>
</gene>
<dbReference type="PANTHER" id="PTHR10039:SF15">
    <property type="entry name" value="NACHT DOMAIN-CONTAINING PROTEIN"/>
    <property type="match status" value="1"/>
</dbReference>
<dbReference type="PANTHER" id="PTHR10039">
    <property type="entry name" value="AMELOGENIN"/>
    <property type="match status" value="1"/>
</dbReference>
<dbReference type="RefSeq" id="XP_022493490.1">
    <property type="nucleotide sequence ID" value="XM_022626433.1"/>
</dbReference>
<evidence type="ECO:0000313" key="3">
    <source>
        <dbReference type="EMBL" id="OGE58067.1"/>
    </source>
</evidence>
<evidence type="ECO:0000313" key="4">
    <source>
        <dbReference type="Proteomes" id="UP000177622"/>
    </source>
</evidence>
<dbReference type="EMBL" id="LXJU01000001">
    <property type="protein sequence ID" value="OGE58067.1"/>
    <property type="molecule type" value="Genomic_DNA"/>
</dbReference>
<reference evidence="3 4" key="1">
    <citation type="journal article" date="2016" name="Sci. Rep.">
        <title>Penicillium arizonense, a new, genome sequenced fungal species, reveals a high chemical diversity in secreted metabolites.</title>
        <authorList>
            <person name="Grijseels S."/>
            <person name="Nielsen J.C."/>
            <person name="Randelovic M."/>
            <person name="Nielsen J."/>
            <person name="Nielsen K.F."/>
            <person name="Workman M."/>
            <person name="Frisvad J.C."/>
        </authorList>
    </citation>
    <scope>NUCLEOTIDE SEQUENCE [LARGE SCALE GENOMIC DNA]</scope>
    <source>
        <strain evidence="3 4">CBS 141311</strain>
    </source>
</reference>
<name>A0A1F5LY21_PENAI</name>
<dbReference type="AlphaFoldDB" id="A0A1F5LY21"/>
<dbReference type="InterPro" id="IPR056884">
    <property type="entry name" value="NPHP3-like_N"/>
</dbReference>
<feature type="domain" description="NACHT" evidence="2">
    <location>
        <begin position="208"/>
        <end position="355"/>
    </location>
</feature>
<dbReference type="SUPFAM" id="SSF57850">
    <property type="entry name" value="RING/U-box"/>
    <property type="match status" value="1"/>
</dbReference>
<dbReference type="STRING" id="1835702.A0A1F5LY21"/>
<keyword evidence="1" id="KW-0677">Repeat</keyword>
<dbReference type="PROSITE" id="PS50837">
    <property type="entry name" value="NACHT"/>
    <property type="match status" value="1"/>
</dbReference>
<dbReference type="InterPro" id="IPR027417">
    <property type="entry name" value="P-loop_NTPase"/>
</dbReference>
<dbReference type="InterPro" id="IPR007111">
    <property type="entry name" value="NACHT_NTPase"/>
</dbReference>
<evidence type="ECO:0000259" key="2">
    <source>
        <dbReference type="PROSITE" id="PS50837"/>
    </source>
</evidence>
<dbReference type="SUPFAM" id="SSF52540">
    <property type="entry name" value="P-loop containing nucleoside triphosphate hydrolases"/>
    <property type="match status" value="1"/>
</dbReference>
<comment type="caution">
    <text evidence="3">The sequence shown here is derived from an EMBL/GenBank/DDBJ whole genome shotgun (WGS) entry which is preliminary data.</text>
</comment>
<evidence type="ECO:0000256" key="1">
    <source>
        <dbReference type="ARBA" id="ARBA00022737"/>
    </source>
</evidence>
<protein>
    <recommendedName>
        <fullName evidence="2">NACHT domain-containing protein</fullName>
    </recommendedName>
</protein>
<dbReference type="OrthoDB" id="195446at2759"/>
<dbReference type="GeneID" id="34571167"/>
<dbReference type="Pfam" id="PF24883">
    <property type="entry name" value="NPHP3_N"/>
    <property type="match status" value="1"/>
</dbReference>
<dbReference type="Proteomes" id="UP000177622">
    <property type="component" value="Unassembled WGS sequence"/>
</dbReference>
<proteinExistence type="predicted"/>
<organism evidence="3 4">
    <name type="scientific">Penicillium arizonense</name>
    <dbReference type="NCBI Taxonomy" id="1835702"/>
    <lineage>
        <taxon>Eukaryota</taxon>
        <taxon>Fungi</taxon>
        <taxon>Dikarya</taxon>
        <taxon>Ascomycota</taxon>
        <taxon>Pezizomycotina</taxon>
        <taxon>Eurotiomycetes</taxon>
        <taxon>Eurotiomycetidae</taxon>
        <taxon>Eurotiales</taxon>
        <taxon>Aspergillaceae</taxon>
        <taxon>Penicillium</taxon>
    </lineage>
</organism>
<sequence>MDPLSVVESITGIATTAYQLIGYLSTVVAGGKERLSLLQELTTLWITIAVLKAQLAPEGTVVNKEDFPSGLVEIFKTDGLLKELENLVQEVERMLTPRSTPKKIRQTLAWPLSKKDVIQTIEHIQCLQQTLHFALDQVNYNLTKEIRRDGQAMKTVMDETRLKEMIDWISPLNFITKQSMIFKEQHEGTCKWFFEHDSFIEWKETGNAILFYKGIPGAGKTFLSSIVINELDRLRLAENSGVENSAILMLYCKWDDAHSQSVDGLLASLLKQIAQRYGTVSRNMDDLFSKHSRADTNPSREEYMSTLKAELERFPKTFIVVDGLDELREQKSRLELLETLTSIEASVNIMVTSRPLVDIVQQFENKARKIRCGKCKQADTRYRFQCVDCTEDLHESFDLCTSCYEQGERCGSNGHIFAKKFNSIFIDIEAVKEDLMIYVQHYIF</sequence>
<accession>A0A1F5LY21</accession>
<keyword evidence="4" id="KW-1185">Reference proteome</keyword>